<dbReference type="InterPro" id="IPR002686">
    <property type="entry name" value="Transposase_17"/>
</dbReference>
<dbReference type="GO" id="GO:0004803">
    <property type="term" value="F:transposase activity"/>
    <property type="evidence" value="ECO:0007669"/>
    <property type="project" value="InterPro"/>
</dbReference>
<dbReference type="NCBIfam" id="NF047646">
    <property type="entry name" value="REP_Tyr_transpos"/>
    <property type="match status" value="1"/>
</dbReference>
<dbReference type="SUPFAM" id="SSF143422">
    <property type="entry name" value="Transposase IS200-like"/>
    <property type="match status" value="1"/>
</dbReference>
<keyword evidence="3" id="KW-1185">Reference proteome</keyword>
<dbReference type="GO" id="GO:0043565">
    <property type="term" value="F:sequence-specific DNA binding"/>
    <property type="evidence" value="ECO:0007669"/>
    <property type="project" value="TreeGrafter"/>
</dbReference>
<dbReference type="Pfam" id="PF01797">
    <property type="entry name" value="Y1_Tnp"/>
    <property type="match status" value="1"/>
</dbReference>
<feature type="domain" description="Transposase IS200-like" evidence="1">
    <location>
        <begin position="13"/>
        <end position="128"/>
    </location>
</feature>
<proteinExistence type="predicted"/>
<name>A0A939DJ00_9GAMM</name>
<dbReference type="SMART" id="SM01321">
    <property type="entry name" value="Y1_Tnp"/>
    <property type="match status" value="1"/>
</dbReference>
<dbReference type="EMBL" id="JAFKCZ010000022">
    <property type="protein sequence ID" value="MBN7799026.1"/>
    <property type="molecule type" value="Genomic_DNA"/>
</dbReference>
<evidence type="ECO:0000259" key="1">
    <source>
        <dbReference type="SMART" id="SM01321"/>
    </source>
</evidence>
<dbReference type="InterPro" id="IPR052715">
    <property type="entry name" value="RAYT_transposase"/>
</dbReference>
<dbReference type="RefSeq" id="WP_206562473.1">
    <property type="nucleotide sequence ID" value="NZ_JAFKCZ010000022.1"/>
</dbReference>
<sequence>MSYDALNRGRWSQSHRIYAITTVTHQRWPVFRTLRPARLLIGQLRNVHESGAVHSLAWVVMPDHLHWLFELGDRLSLPGVVKTLKARTSRHINGHLGRTGSLWQRAYFDRAVRTHEDVRALARYIVANPLRAKLVDRIGDYPHWDCVWVGRGGNGTALD</sequence>
<organism evidence="2 3">
    <name type="scientific">Parahaliea mediterranea</name>
    <dbReference type="NCBI Taxonomy" id="651086"/>
    <lineage>
        <taxon>Bacteria</taxon>
        <taxon>Pseudomonadati</taxon>
        <taxon>Pseudomonadota</taxon>
        <taxon>Gammaproteobacteria</taxon>
        <taxon>Cellvibrionales</taxon>
        <taxon>Halieaceae</taxon>
        <taxon>Parahaliea</taxon>
    </lineage>
</organism>
<dbReference type="Proteomes" id="UP000664303">
    <property type="component" value="Unassembled WGS sequence"/>
</dbReference>
<dbReference type="GO" id="GO:0006313">
    <property type="term" value="P:DNA transposition"/>
    <property type="evidence" value="ECO:0007669"/>
    <property type="project" value="InterPro"/>
</dbReference>
<evidence type="ECO:0000313" key="3">
    <source>
        <dbReference type="Proteomes" id="UP000664303"/>
    </source>
</evidence>
<accession>A0A939DJ00</accession>
<dbReference type="PANTHER" id="PTHR36966">
    <property type="entry name" value="REP-ASSOCIATED TYROSINE TRANSPOSASE"/>
    <property type="match status" value="1"/>
</dbReference>
<gene>
    <name evidence="2" type="ORF">JYP50_20685</name>
</gene>
<dbReference type="PANTHER" id="PTHR36966:SF1">
    <property type="entry name" value="REP-ASSOCIATED TYROSINE TRANSPOSASE"/>
    <property type="match status" value="1"/>
</dbReference>
<dbReference type="InterPro" id="IPR036515">
    <property type="entry name" value="Transposase_17_sf"/>
</dbReference>
<protein>
    <submittedName>
        <fullName evidence="2">Transposase</fullName>
    </submittedName>
</protein>
<dbReference type="Gene3D" id="3.30.70.1290">
    <property type="entry name" value="Transposase IS200-like"/>
    <property type="match status" value="1"/>
</dbReference>
<evidence type="ECO:0000313" key="2">
    <source>
        <dbReference type="EMBL" id="MBN7799026.1"/>
    </source>
</evidence>
<dbReference type="AlphaFoldDB" id="A0A939DJ00"/>
<comment type="caution">
    <text evidence="2">The sequence shown here is derived from an EMBL/GenBank/DDBJ whole genome shotgun (WGS) entry which is preliminary data.</text>
</comment>
<reference evidence="2" key="1">
    <citation type="submission" date="2021-02" db="EMBL/GenBank/DDBJ databases">
        <title>PHA producing bacteria isolated from coastal sediment in Guangdong, Shenzhen.</title>
        <authorList>
            <person name="Zheng W."/>
            <person name="Yu S."/>
            <person name="Huang Y."/>
        </authorList>
    </citation>
    <scope>NUCLEOTIDE SEQUENCE</scope>
    <source>
        <strain evidence="2">TN14-10</strain>
    </source>
</reference>